<accession>A0ACC6PH50</accession>
<protein>
    <submittedName>
        <fullName evidence="1">Molybdenum cofactor guanylyltransferase</fullName>
        <ecNumber evidence="1">2.7.7.77</ecNumber>
    </submittedName>
</protein>
<evidence type="ECO:0000313" key="1">
    <source>
        <dbReference type="EMBL" id="MEJ8306142.1"/>
    </source>
</evidence>
<keyword evidence="2" id="KW-1185">Reference proteome</keyword>
<organism evidence="1 2">
    <name type="scientific">Saccharibacillus sacchari</name>
    <dbReference type="NCBI Taxonomy" id="456493"/>
    <lineage>
        <taxon>Bacteria</taxon>
        <taxon>Bacillati</taxon>
        <taxon>Bacillota</taxon>
        <taxon>Bacilli</taxon>
        <taxon>Bacillales</taxon>
        <taxon>Paenibacillaceae</taxon>
        <taxon>Saccharibacillus</taxon>
    </lineage>
</organism>
<dbReference type="EC" id="2.7.7.77" evidence="1"/>
<keyword evidence="1" id="KW-0548">Nucleotidyltransferase</keyword>
<dbReference type="Proteomes" id="UP001380953">
    <property type="component" value="Unassembled WGS sequence"/>
</dbReference>
<name>A0ACC6PH50_9BACL</name>
<proteinExistence type="predicted"/>
<reference evidence="1" key="1">
    <citation type="submission" date="2024-03" db="EMBL/GenBank/DDBJ databases">
        <title>Whole genome sequecning of epiphytes from Marcgravia umbellata leaves.</title>
        <authorList>
            <person name="Kumar G."/>
            <person name="Savka M.A."/>
        </authorList>
    </citation>
    <scope>NUCLEOTIDE SEQUENCE</scope>
    <source>
        <strain evidence="1">RIT_BL5</strain>
    </source>
</reference>
<comment type="caution">
    <text evidence="1">The sequence shown here is derived from an EMBL/GenBank/DDBJ whole genome shotgun (WGS) entry which is preliminary data.</text>
</comment>
<sequence>MPERDVNGSRDRADDLPTIGILLAGGLSRRFGSPKAFAIMGNPKENDNRMFYQRSLDALGGVCDSTVIVTSRELQHRFPSELKICTDLPHIAGQGPLAGICTAMREYPDSRYIVMACDMPSIGPDEVRGLNELAAAAPAADVVAVRTPDAAIPLFSVWRHDVSIPLEKAVLAGQLGVMKMLERLHTCWIDSAALNPDEDVFRNHNTADDSDQPPD</sequence>
<gene>
    <name evidence="1" type="ORF">WKI47_19750</name>
</gene>
<keyword evidence="1" id="KW-0808">Transferase</keyword>
<dbReference type="EMBL" id="JBBKAR010000050">
    <property type="protein sequence ID" value="MEJ8306142.1"/>
    <property type="molecule type" value="Genomic_DNA"/>
</dbReference>
<evidence type="ECO:0000313" key="2">
    <source>
        <dbReference type="Proteomes" id="UP001380953"/>
    </source>
</evidence>